<comment type="caution">
    <text evidence="1">The sequence shown here is derived from an EMBL/GenBank/DDBJ whole genome shotgun (WGS) entry which is preliminary data.</text>
</comment>
<gene>
    <name evidence="1" type="ORF">JHE00_08440</name>
</gene>
<name>A0A934QPQ9_9PSEU</name>
<evidence type="ECO:0000313" key="2">
    <source>
        <dbReference type="Proteomes" id="UP000635245"/>
    </source>
</evidence>
<dbReference type="Proteomes" id="UP000635245">
    <property type="component" value="Unassembled WGS sequence"/>
</dbReference>
<proteinExistence type="predicted"/>
<accession>A0A934QPQ9</accession>
<sequence length="159" mass="18372">MASVNPLRKLRASAGTRLARLIDYRVEERLRPFVERLEQLHRLDRHADRLTEQENCTNDHRRRLAELEAGLEDARGHLRWTRGEVERLVPHVAAQEGRLEDLRAKLALAPSADKPELAEARTLIEEVQRQHAQVRVRLTGIAQYEERLRRLEDRAGAAG</sequence>
<evidence type="ECO:0000313" key="1">
    <source>
        <dbReference type="EMBL" id="MBK1784355.1"/>
    </source>
</evidence>
<reference evidence="1" key="1">
    <citation type="submission" date="2020-12" db="EMBL/GenBank/DDBJ databases">
        <title>Prauserella sp. ASG 168, a novel actinomycete isolated from cave rock.</title>
        <authorList>
            <person name="Suriyachadkun C."/>
        </authorList>
    </citation>
    <scope>NUCLEOTIDE SEQUENCE</scope>
    <source>
        <strain evidence="1">ASG 168</strain>
    </source>
</reference>
<organism evidence="1 2">
    <name type="scientific">Prauserella cavernicola</name>
    <dbReference type="NCBI Taxonomy" id="2800127"/>
    <lineage>
        <taxon>Bacteria</taxon>
        <taxon>Bacillati</taxon>
        <taxon>Actinomycetota</taxon>
        <taxon>Actinomycetes</taxon>
        <taxon>Pseudonocardiales</taxon>
        <taxon>Pseudonocardiaceae</taxon>
        <taxon>Prauserella</taxon>
    </lineage>
</organism>
<protein>
    <submittedName>
        <fullName evidence="1">Uncharacterized protein</fullName>
    </submittedName>
</protein>
<dbReference type="EMBL" id="JAENJH010000002">
    <property type="protein sequence ID" value="MBK1784355.1"/>
    <property type="molecule type" value="Genomic_DNA"/>
</dbReference>
<dbReference type="AlphaFoldDB" id="A0A934QPQ9"/>
<dbReference type="RefSeq" id="WP_200316687.1">
    <property type="nucleotide sequence ID" value="NZ_JAENJH010000002.1"/>
</dbReference>
<keyword evidence="2" id="KW-1185">Reference proteome</keyword>